<evidence type="ECO:0000313" key="3">
    <source>
        <dbReference type="Proteomes" id="UP000507470"/>
    </source>
</evidence>
<protein>
    <submittedName>
        <fullName evidence="2">Uncharacterized protein</fullName>
    </submittedName>
</protein>
<reference evidence="2 3" key="1">
    <citation type="submission" date="2020-06" db="EMBL/GenBank/DDBJ databases">
        <authorList>
            <person name="Li R."/>
            <person name="Bekaert M."/>
        </authorList>
    </citation>
    <scope>NUCLEOTIDE SEQUENCE [LARGE SCALE GENOMIC DNA]</scope>
    <source>
        <strain evidence="3">wild</strain>
    </source>
</reference>
<proteinExistence type="predicted"/>
<dbReference type="AlphaFoldDB" id="A0A6J8CQU1"/>
<evidence type="ECO:0000313" key="2">
    <source>
        <dbReference type="EMBL" id="CAC5397454.1"/>
    </source>
</evidence>
<organism evidence="2 3">
    <name type="scientific">Mytilus coruscus</name>
    <name type="common">Sea mussel</name>
    <dbReference type="NCBI Taxonomy" id="42192"/>
    <lineage>
        <taxon>Eukaryota</taxon>
        <taxon>Metazoa</taxon>
        <taxon>Spiralia</taxon>
        <taxon>Lophotrochozoa</taxon>
        <taxon>Mollusca</taxon>
        <taxon>Bivalvia</taxon>
        <taxon>Autobranchia</taxon>
        <taxon>Pteriomorphia</taxon>
        <taxon>Mytilida</taxon>
        <taxon>Mytiloidea</taxon>
        <taxon>Mytilidae</taxon>
        <taxon>Mytilinae</taxon>
        <taxon>Mytilus</taxon>
    </lineage>
</organism>
<name>A0A6J8CQU1_MYTCO</name>
<sequence>MTSPVQSNRVEMDSTVDPLSNSPQSPESALFVNNTSARIASARDKRRHVTVPSTSTTVYLMEVGHPRKNKRMIHPLDPQKSTDISKGELPSTQQAGNISMPPVVVESDEASLILEMSSSQLTYHMESTELPATTKLETNNAHLNVEMSSTQLTDDKESTALEYNNAKLAVEMFST</sequence>
<dbReference type="EMBL" id="CACVKT020005676">
    <property type="protein sequence ID" value="CAC5397454.1"/>
    <property type="molecule type" value="Genomic_DNA"/>
</dbReference>
<feature type="compositionally biased region" description="Polar residues" evidence="1">
    <location>
        <begin position="17"/>
        <end position="31"/>
    </location>
</feature>
<evidence type="ECO:0000256" key="1">
    <source>
        <dbReference type="SAM" id="MobiDB-lite"/>
    </source>
</evidence>
<gene>
    <name evidence="2" type="ORF">MCOR_31884</name>
</gene>
<feature type="region of interest" description="Disordered" evidence="1">
    <location>
        <begin position="1"/>
        <end position="31"/>
    </location>
</feature>
<dbReference type="Proteomes" id="UP000507470">
    <property type="component" value="Unassembled WGS sequence"/>
</dbReference>
<keyword evidence="3" id="KW-1185">Reference proteome</keyword>
<accession>A0A6J8CQU1</accession>